<sequence length="277" mass="31813">MSSGTAKAQIDKKLCKAFLEASELYLINTPFNSVKLTTGNGRTFTFEQLVQENWPSKKIIQIDEQDFNKLKNRNQKFHITITNWIVTTTDPNYAGALTGLAIQRGKTGYYQTDHLFWLLLPLDELKKGVVPERLIYAVENIRKILESSDDNSIFGNGFYKSADYKQILKSDTLYVKESHLSYYFNSPELVKKNYPYPFKIVNDEQWLKAIVESKPNVLFVDYVRSGNIPLSNGGWAVGDRNAINIYQAKNGRLIISLYPWKGIDRKLEGSVFKKFVK</sequence>
<comment type="caution">
    <text evidence="1">The sequence shown here is derived from an EMBL/GenBank/DDBJ whole genome shotgun (WGS) entry which is preliminary data.</text>
</comment>
<name>A0A5N1IKK2_9BACT</name>
<proteinExistence type="predicted"/>
<reference evidence="1 2" key="1">
    <citation type="submission" date="2019-09" db="EMBL/GenBank/DDBJ databases">
        <title>Genome sequence of Adhaeribacter sp. M2.</title>
        <authorList>
            <person name="Srinivasan S."/>
        </authorList>
    </citation>
    <scope>NUCLEOTIDE SEQUENCE [LARGE SCALE GENOMIC DNA]</scope>
    <source>
        <strain evidence="1 2">M2</strain>
    </source>
</reference>
<accession>A0A5N1IKK2</accession>
<evidence type="ECO:0000313" key="2">
    <source>
        <dbReference type="Proteomes" id="UP000326570"/>
    </source>
</evidence>
<organism evidence="1 2">
    <name type="scientific">Adhaeribacter soli</name>
    <dbReference type="NCBI Taxonomy" id="2607655"/>
    <lineage>
        <taxon>Bacteria</taxon>
        <taxon>Pseudomonadati</taxon>
        <taxon>Bacteroidota</taxon>
        <taxon>Cytophagia</taxon>
        <taxon>Cytophagales</taxon>
        <taxon>Hymenobacteraceae</taxon>
        <taxon>Adhaeribacter</taxon>
    </lineage>
</organism>
<evidence type="ECO:0000313" key="1">
    <source>
        <dbReference type="EMBL" id="KAA9326048.1"/>
    </source>
</evidence>
<dbReference type="EMBL" id="VTWT01000010">
    <property type="protein sequence ID" value="KAA9326048.1"/>
    <property type="molecule type" value="Genomic_DNA"/>
</dbReference>
<keyword evidence="2" id="KW-1185">Reference proteome</keyword>
<gene>
    <name evidence="1" type="ORF">F0P94_16660</name>
</gene>
<dbReference type="Proteomes" id="UP000326570">
    <property type="component" value="Unassembled WGS sequence"/>
</dbReference>
<dbReference type="AlphaFoldDB" id="A0A5N1IKK2"/>
<protein>
    <submittedName>
        <fullName evidence="1">Uncharacterized protein</fullName>
    </submittedName>
</protein>